<evidence type="ECO:0000256" key="1">
    <source>
        <dbReference type="SAM" id="MobiDB-lite"/>
    </source>
</evidence>
<sequence length="223" mass="25005">MSLAVPVHVRVPLTDPFWCGILAHSRPKDPAPNFTETRPHVTANPTAPSTSPWYHLPAVSQKDIANALTQLEEQVVLNGPDNLSTWDEVIRLPIVQLGLFPHICTELSGDMRRTWRNSPIFPSNKLLESASMEENSAYKVWEGNDYAVLLILTSKISDNVKCQLPCTVHDNSTCISAREYYGAIHKTWGMANVSRMVTIRDALFQTKVETIGLVAGYTRNYRE</sequence>
<evidence type="ECO:0000313" key="2">
    <source>
        <dbReference type="EMBL" id="KAL0562988.1"/>
    </source>
</evidence>
<proteinExistence type="predicted"/>
<organism evidence="2 3">
    <name type="scientific">Marasmius crinis-equi</name>
    <dbReference type="NCBI Taxonomy" id="585013"/>
    <lineage>
        <taxon>Eukaryota</taxon>
        <taxon>Fungi</taxon>
        <taxon>Dikarya</taxon>
        <taxon>Basidiomycota</taxon>
        <taxon>Agaricomycotina</taxon>
        <taxon>Agaricomycetes</taxon>
        <taxon>Agaricomycetidae</taxon>
        <taxon>Agaricales</taxon>
        <taxon>Marasmiineae</taxon>
        <taxon>Marasmiaceae</taxon>
        <taxon>Marasmius</taxon>
    </lineage>
</organism>
<protein>
    <submittedName>
        <fullName evidence="2">Uncharacterized protein</fullName>
    </submittedName>
</protein>
<reference evidence="2 3" key="1">
    <citation type="submission" date="2024-02" db="EMBL/GenBank/DDBJ databases">
        <title>A draft genome for the cacao thread blight pathogen Marasmius crinis-equi.</title>
        <authorList>
            <person name="Cohen S.P."/>
            <person name="Baruah I.K."/>
            <person name="Amoako-Attah I."/>
            <person name="Bukari Y."/>
            <person name="Meinhardt L.W."/>
            <person name="Bailey B.A."/>
        </authorList>
    </citation>
    <scope>NUCLEOTIDE SEQUENCE [LARGE SCALE GENOMIC DNA]</scope>
    <source>
        <strain evidence="2 3">GH-76</strain>
    </source>
</reference>
<dbReference type="EMBL" id="JBAHYK010004103">
    <property type="protein sequence ID" value="KAL0562988.1"/>
    <property type="molecule type" value="Genomic_DNA"/>
</dbReference>
<evidence type="ECO:0000313" key="3">
    <source>
        <dbReference type="Proteomes" id="UP001465976"/>
    </source>
</evidence>
<comment type="caution">
    <text evidence="2">The sequence shown here is derived from an EMBL/GenBank/DDBJ whole genome shotgun (WGS) entry which is preliminary data.</text>
</comment>
<gene>
    <name evidence="2" type="ORF">V5O48_019089</name>
</gene>
<accession>A0ABR3EJG2</accession>
<keyword evidence="3" id="KW-1185">Reference proteome</keyword>
<name>A0ABR3EJG2_9AGAR</name>
<dbReference type="Proteomes" id="UP001465976">
    <property type="component" value="Unassembled WGS sequence"/>
</dbReference>
<feature type="region of interest" description="Disordered" evidence="1">
    <location>
        <begin position="29"/>
        <end position="49"/>
    </location>
</feature>